<dbReference type="PATRIC" id="fig|1441730.3.peg.5484"/>
<dbReference type="AlphaFoldDB" id="A0A0V9UDT5"/>
<dbReference type="Pfam" id="PF01381">
    <property type="entry name" value="HTH_3"/>
    <property type="match status" value="2"/>
</dbReference>
<dbReference type="PANTHER" id="PTHR46558">
    <property type="entry name" value="TRACRIPTIONAL REGULATORY PROTEIN-RELATED-RELATED"/>
    <property type="match status" value="1"/>
</dbReference>
<evidence type="ECO:0000313" key="4">
    <source>
        <dbReference type="Proteomes" id="UP000053060"/>
    </source>
</evidence>
<dbReference type="InterPro" id="IPR010982">
    <property type="entry name" value="Lambda_DNA-bd_dom_sf"/>
</dbReference>
<feature type="domain" description="HTH cro/C1-type" evidence="2">
    <location>
        <begin position="9"/>
        <end position="63"/>
    </location>
</feature>
<feature type="domain" description="HTH cro/C1-type" evidence="2">
    <location>
        <begin position="76"/>
        <end position="127"/>
    </location>
</feature>
<reference evidence="3 4" key="2">
    <citation type="journal article" date="2016" name="Genome Announc.">
        <title>Draft Genome Sequence of a Versatile Hydrocarbon-Degrading Bacterium, Rhodococcus pyridinivorans Strain KG-16, Collected from Oil Fields in India.</title>
        <authorList>
            <person name="Aggarwal R.K."/>
            <person name="Dawar C."/>
            <person name="Phanindranath R."/>
            <person name="Mutnuri L."/>
            <person name="Dayal A.M."/>
        </authorList>
    </citation>
    <scope>NUCLEOTIDE SEQUENCE [LARGE SCALE GENOMIC DNA]</scope>
    <source>
        <strain evidence="3 4">KG-16</strain>
    </source>
</reference>
<accession>A0A0V9UDT5</accession>
<dbReference type="SUPFAM" id="SSF47413">
    <property type="entry name" value="lambda repressor-like DNA-binding domains"/>
    <property type="match status" value="2"/>
</dbReference>
<dbReference type="EMBL" id="AZXY01000034">
    <property type="protein sequence ID" value="KSZ55975.1"/>
    <property type="molecule type" value="Genomic_DNA"/>
</dbReference>
<comment type="caution">
    <text evidence="3">The sequence shown here is derived from an EMBL/GenBank/DDBJ whole genome shotgun (WGS) entry which is preliminary data.</text>
</comment>
<dbReference type="InterPro" id="IPR001387">
    <property type="entry name" value="Cro/C1-type_HTH"/>
</dbReference>
<name>A0A0V9UDT5_9NOCA</name>
<dbReference type="RefSeq" id="WP_060655278.1">
    <property type="nucleotide sequence ID" value="NZ_AZXY01000034.1"/>
</dbReference>
<evidence type="ECO:0000313" key="3">
    <source>
        <dbReference type="EMBL" id="KSZ55975.1"/>
    </source>
</evidence>
<dbReference type="CDD" id="cd00093">
    <property type="entry name" value="HTH_XRE"/>
    <property type="match status" value="2"/>
</dbReference>
<evidence type="ECO:0000256" key="1">
    <source>
        <dbReference type="ARBA" id="ARBA00023125"/>
    </source>
</evidence>
<protein>
    <submittedName>
        <fullName evidence="3">XRE family transcriptional regulator</fullName>
    </submittedName>
</protein>
<dbReference type="PANTHER" id="PTHR46558:SF4">
    <property type="entry name" value="DNA-BIDING PHAGE PROTEIN"/>
    <property type="match status" value="1"/>
</dbReference>
<dbReference type="Gene3D" id="1.10.260.40">
    <property type="entry name" value="lambda repressor-like DNA-binding domains"/>
    <property type="match status" value="2"/>
</dbReference>
<gene>
    <name evidence="3" type="ORF">Z045_25895</name>
</gene>
<evidence type="ECO:0000259" key="2">
    <source>
        <dbReference type="PROSITE" id="PS50943"/>
    </source>
</evidence>
<reference evidence="4" key="1">
    <citation type="submission" date="2015-01" db="EMBL/GenBank/DDBJ databases">
        <title>Draft genome sequence of Rhodococcus pyridinivorans strain KG-16, a hydrocarbon-degrading bacterium.</title>
        <authorList>
            <person name="Aggarwal R.K."/>
            <person name="Dawar C."/>
        </authorList>
    </citation>
    <scope>NUCLEOTIDE SEQUENCE [LARGE SCALE GENOMIC DNA]</scope>
    <source>
        <strain evidence="4">KG-16</strain>
    </source>
</reference>
<dbReference type="GO" id="GO:0003677">
    <property type="term" value="F:DNA binding"/>
    <property type="evidence" value="ECO:0007669"/>
    <property type="project" value="UniProtKB-KW"/>
</dbReference>
<proteinExistence type="predicted"/>
<dbReference type="PROSITE" id="PS50943">
    <property type="entry name" value="HTH_CROC1"/>
    <property type="match status" value="2"/>
</dbReference>
<keyword evidence="1" id="KW-0238">DNA-binding</keyword>
<dbReference type="Proteomes" id="UP000053060">
    <property type="component" value="Unassembled WGS sequence"/>
</dbReference>
<sequence>MRGFRPERLEQARLAAGISQAEVARLADIKAETVRRWEKGAASPQVDLLARVADVLGIAIADLVDIPEGERFPGDWRVVRGMTQPMLGAAAGVSTQLVGSVERGEVSLSDNLAKKLSTALDISEGELRASYERARRRPAGTPA</sequence>
<organism evidence="3 4">
    <name type="scientific">Rhodococcus pyridinivorans KG-16</name>
    <dbReference type="NCBI Taxonomy" id="1441730"/>
    <lineage>
        <taxon>Bacteria</taxon>
        <taxon>Bacillati</taxon>
        <taxon>Actinomycetota</taxon>
        <taxon>Actinomycetes</taxon>
        <taxon>Mycobacteriales</taxon>
        <taxon>Nocardiaceae</taxon>
        <taxon>Rhodococcus</taxon>
    </lineage>
</organism>
<dbReference type="SMART" id="SM00530">
    <property type="entry name" value="HTH_XRE"/>
    <property type="match status" value="2"/>
</dbReference>